<dbReference type="InterPro" id="IPR055438">
    <property type="entry name" value="AstE_AspA_cat"/>
</dbReference>
<sequence length="224" mass="26139">MRKVETKNSKFHYFVSGENPKLLIHSGTHGDEYEVTDFVTEALIKYEKILPAFVFVPCVSPSAVENKTRKNNAGSDMNREFFSDSDDPEVQINIETIKDKDFELFVSFHEDPLETNYYLYDVGYKKINNEFVLKHNRLLKDRGVKLLNGVDDAEDPHLGYDFKEGYRKLIHPENYHDDGTISAWVLNRHIAEEYLLPEIPGKLNREMKKFIVESFFSEVMVKSF</sequence>
<accession>A0A837IK83</accession>
<name>A0A837IK83_9BACT</name>
<dbReference type="EMBL" id="LCKO01000001">
    <property type="protein sequence ID" value="KKU01276.1"/>
    <property type="molecule type" value="Genomic_DNA"/>
</dbReference>
<evidence type="ECO:0000313" key="7">
    <source>
        <dbReference type="Proteomes" id="UP000034078"/>
    </source>
</evidence>
<dbReference type="GO" id="GO:0016788">
    <property type="term" value="F:hydrolase activity, acting on ester bonds"/>
    <property type="evidence" value="ECO:0007669"/>
    <property type="project" value="InterPro"/>
</dbReference>
<dbReference type="Proteomes" id="UP000034078">
    <property type="component" value="Unassembled WGS sequence"/>
</dbReference>
<organism evidence="6 7">
    <name type="scientific">Candidatus Collierbacteria bacterium GW2011_GWB2_45_17</name>
    <dbReference type="NCBI Taxonomy" id="1618388"/>
    <lineage>
        <taxon>Bacteria</taxon>
        <taxon>Candidatus Collieribacteriota</taxon>
    </lineage>
</organism>
<dbReference type="AlphaFoldDB" id="A0A837IK83"/>
<comment type="cofactor">
    <cofactor evidence="1">
        <name>Zn(2+)</name>
        <dbReference type="ChEBI" id="CHEBI:29105"/>
    </cofactor>
</comment>
<evidence type="ECO:0000256" key="3">
    <source>
        <dbReference type="ARBA" id="ARBA00022801"/>
    </source>
</evidence>
<evidence type="ECO:0000259" key="5">
    <source>
        <dbReference type="Pfam" id="PF24827"/>
    </source>
</evidence>
<reference evidence="6 7" key="1">
    <citation type="journal article" date="2015" name="Nature">
        <title>rRNA introns, odd ribosomes, and small enigmatic genomes across a large radiation of phyla.</title>
        <authorList>
            <person name="Brown C.T."/>
            <person name="Hug L.A."/>
            <person name="Thomas B.C."/>
            <person name="Sharon I."/>
            <person name="Castelle C.J."/>
            <person name="Singh A."/>
            <person name="Wilkins M.J."/>
            <person name="Williams K.H."/>
            <person name="Banfield J.F."/>
        </authorList>
    </citation>
    <scope>NUCLEOTIDE SEQUENCE [LARGE SCALE GENOMIC DNA]</scope>
</reference>
<evidence type="ECO:0000256" key="1">
    <source>
        <dbReference type="ARBA" id="ARBA00001947"/>
    </source>
</evidence>
<keyword evidence="2" id="KW-0479">Metal-binding</keyword>
<dbReference type="GO" id="GO:0046872">
    <property type="term" value="F:metal ion binding"/>
    <property type="evidence" value="ECO:0007669"/>
    <property type="project" value="UniProtKB-KW"/>
</dbReference>
<protein>
    <recommendedName>
        <fullName evidence="5">Succinylglutamate desuccinylase/Aspartoacylase catalytic domain-containing protein</fullName>
    </recommendedName>
</protein>
<feature type="domain" description="Succinylglutamate desuccinylase/Aspartoacylase catalytic" evidence="5">
    <location>
        <begin position="20"/>
        <end position="87"/>
    </location>
</feature>
<evidence type="ECO:0000256" key="4">
    <source>
        <dbReference type="ARBA" id="ARBA00022833"/>
    </source>
</evidence>
<comment type="caution">
    <text evidence="6">The sequence shown here is derived from an EMBL/GenBank/DDBJ whole genome shotgun (WGS) entry which is preliminary data.</text>
</comment>
<gene>
    <name evidence="6" type="ORF">UX01_C0001G0120</name>
</gene>
<evidence type="ECO:0000256" key="2">
    <source>
        <dbReference type="ARBA" id="ARBA00022723"/>
    </source>
</evidence>
<dbReference type="Pfam" id="PF24827">
    <property type="entry name" value="AstE_AspA_cat"/>
    <property type="match status" value="1"/>
</dbReference>
<proteinExistence type="predicted"/>
<dbReference type="Gene3D" id="3.40.630.10">
    <property type="entry name" value="Zn peptidases"/>
    <property type="match status" value="1"/>
</dbReference>
<keyword evidence="3" id="KW-0378">Hydrolase</keyword>
<evidence type="ECO:0000313" key="6">
    <source>
        <dbReference type="EMBL" id="KKU01276.1"/>
    </source>
</evidence>
<dbReference type="SUPFAM" id="SSF53187">
    <property type="entry name" value="Zn-dependent exopeptidases"/>
    <property type="match status" value="1"/>
</dbReference>
<keyword evidence="4" id="KW-0862">Zinc</keyword>